<evidence type="ECO:0008006" key="3">
    <source>
        <dbReference type="Google" id="ProtNLM"/>
    </source>
</evidence>
<evidence type="ECO:0000313" key="1">
    <source>
        <dbReference type="EMBL" id="GIY06178.1"/>
    </source>
</evidence>
<sequence length="95" mass="11269">MVLGEWFVGKDDLFEKQQQNPGFLEASNKEQSAHPMLLEPAIYGDTLLKVIRLQTDCNRWMDERLAIGLRKRKFGWDFMKEMLFIIFENNRNGME</sequence>
<dbReference type="AlphaFoldDB" id="A0AAV4Q923"/>
<dbReference type="Proteomes" id="UP001054837">
    <property type="component" value="Unassembled WGS sequence"/>
</dbReference>
<accession>A0AAV4Q923</accession>
<proteinExistence type="predicted"/>
<protein>
    <recommendedName>
        <fullName evidence="3">Ycf2</fullName>
    </recommendedName>
</protein>
<reference evidence="1 2" key="1">
    <citation type="submission" date="2021-06" db="EMBL/GenBank/DDBJ databases">
        <title>Caerostris darwini draft genome.</title>
        <authorList>
            <person name="Kono N."/>
            <person name="Arakawa K."/>
        </authorList>
    </citation>
    <scope>NUCLEOTIDE SEQUENCE [LARGE SCALE GENOMIC DNA]</scope>
</reference>
<dbReference type="EMBL" id="BPLQ01004179">
    <property type="protein sequence ID" value="GIY06178.1"/>
    <property type="molecule type" value="Genomic_DNA"/>
</dbReference>
<evidence type="ECO:0000313" key="2">
    <source>
        <dbReference type="Proteomes" id="UP001054837"/>
    </source>
</evidence>
<comment type="caution">
    <text evidence="1">The sequence shown here is derived from an EMBL/GenBank/DDBJ whole genome shotgun (WGS) entry which is preliminary data.</text>
</comment>
<organism evidence="1 2">
    <name type="scientific">Caerostris darwini</name>
    <dbReference type="NCBI Taxonomy" id="1538125"/>
    <lineage>
        <taxon>Eukaryota</taxon>
        <taxon>Metazoa</taxon>
        <taxon>Ecdysozoa</taxon>
        <taxon>Arthropoda</taxon>
        <taxon>Chelicerata</taxon>
        <taxon>Arachnida</taxon>
        <taxon>Araneae</taxon>
        <taxon>Araneomorphae</taxon>
        <taxon>Entelegynae</taxon>
        <taxon>Araneoidea</taxon>
        <taxon>Araneidae</taxon>
        <taxon>Caerostris</taxon>
    </lineage>
</organism>
<name>A0AAV4Q923_9ARAC</name>
<gene>
    <name evidence="1" type="ORF">CDAR_252261</name>
</gene>
<keyword evidence="2" id="KW-1185">Reference proteome</keyword>